<dbReference type="InterPro" id="IPR002401">
    <property type="entry name" value="Cyt_P450_E_grp-I"/>
</dbReference>
<proteinExistence type="inferred from homology"/>
<dbReference type="GO" id="GO:0016705">
    <property type="term" value="F:oxidoreductase activity, acting on paired donors, with incorporation or reduction of molecular oxygen"/>
    <property type="evidence" value="ECO:0007669"/>
    <property type="project" value="InterPro"/>
</dbReference>
<dbReference type="PROSITE" id="PS00086">
    <property type="entry name" value="CYTOCHROME_P450"/>
    <property type="match status" value="1"/>
</dbReference>
<sequence>MTLGIRAGRSAFAGESVPAVTPIDLVAIGWRAVRGKSPGDAFAPARERHGPLVRVPLTKFVLASEDELARLVTMNRQAVFSAAPAWRLLLLLMFRKALLQREFGEHRNDRLLIQQVMTPARLAEYADRVGPSIRAQVAACPVGARVDLRVLFKRIAMRVALEVFLGEEFTDAEVDRVGRWFDQVVHINVVRAQRARWSLYRFLAERIPRKRAERSDDLMSHLCHSTSHDGDPFTDGEIIHHMIFFLFAAHDTSTITMTNMAYYLGSQPGWQERARAESLAAATELSIEQLGGLGELGRIVQETLRLRPPVPIAARTALTDTELGGYRIPKGTHVIVNMWEHQTSSRVWPRAQRFDPDRFRAEGPPAAWMPFGGGAHKCIGMYFARMEILTVFHALLRDFEWRVPAGYVLPTFENSLGSSRGFAAIVRRRDPAAPVAAVDRLSDNEIRWGIAPNVGRRAVAMRRHLHNNVPTFSSLLEGESNPKDPS</sequence>
<dbReference type="Gene3D" id="1.10.630.10">
    <property type="entry name" value="Cytochrome P450"/>
    <property type="match status" value="1"/>
</dbReference>
<evidence type="ECO:0000313" key="5">
    <source>
        <dbReference type="EMBL" id="QLY28673.1"/>
    </source>
</evidence>
<dbReference type="Proteomes" id="UP000515512">
    <property type="component" value="Chromosome"/>
</dbReference>
<keyword evidence="4" id="KW-0560">Oxidoreductase</keyword>
<dbReference type="Pfam" id="PF00067">
    <property type="entry name" value="p450"/>
    <property type="match status" value="1"/>
</dbReference>
<dbReference type="PRINTS" id="PR00385">
    <property type="entry name" value="P450"/>
</dbReference>
<accession>A0A7D6V867</accession>
<evidence type="ECO:0000313" key="6">
    <source>
        <dbReference type="Proteomes" id="UP000515512"/>
    </source>
</evidence>
<gene>
    <name evidence="5" type="ORF">H0264_25485</name>
</gene>
<feature type="binding site" description="axial binding residue" evidence="3">
    <location>
        <position position="378"/>
    </location>
    <ligand>
        <name>heme</name>
        <dbReference type="ChEBI" id="CHEBI:30413"/>
    </ligand>
    <ligandPart>
        <name>Fe</name>
        <dbReference type="ChEBI" id="CHEBI:18248"/>
    </ligandPart>
</feature>
<comment type="similarity">
    <text evidence="2 4">Belongs to the cytochrome P450 family.</text>
</comment>
<evidence type="ECO:0000256" key="1">
    <source>
        <dbReference type="ARBA" id="ARBA00001971"/>
    </source>
</evidence>
<keyword evidence="6" id="KW-1185">Reference proteome</keyword>
<name>A0A7D6V867_9NOCA</name>
<keyword evidence="3 4" id="KW-0479">Metal-binding</keyword>
<dbReference type="InterPro" id="IPR050121">
    <property type="entry name" value="Cytochrome_P450_monoxygenase"/>
</dbReference>
<dbReference type="AlphaFoldDB" id="A0A7D6V867"/>
<dbReference type="GO" id="GO:0004497">
    <property type="term" value="F:monooxygenase activity"/>
    <property type="evidence" value="ECO:0007669"/>
    <property type="project" value="UniProtKB-KW"/>
</dbReference>
<keyword evidence="3 4" id="KW-0408">Iron</keyword>
<comment type="cofactor">
    <cofactor evidence="1 3">
        <name>heme</name>
        <dbReference type="ChEBI" id="CHEBI:30413"/>
    </cofactor>
</comment>
<dbReference type="EMBL" id="CP059399">
    <property type="protein sequence ID" value="QLY28673.1"/>
    <property type="molecule type" value="Genomic_DNA"/>
</dbReference>
<reference evidence="5 6" key="1">
    <citation type="submission" date="2020-07" db="EMBL/GenBank/DDBJ databases">
        <authorList>
            <person name="Zhuang K."/>
            <person name="Ran Y."/>
        </authorList>
    </citation>
    <scope>NUCLEOTIDE SEQUENCE [LARGE SCALE GENOMIC DNA]</scope>
    <source>
        <strain evidence="5 6">WCH-YHL-001</strain>
    </source>
</reference>
<dbReference type="RefSeq" id="WP_181579879.1">
    <property type="nucleotide sequence ID" value="NZ_CP059399.1"/>
</dbReference>
<evidence type="ECO:0000256" key="2">
    <source>
        <dbReference type="ARBA" id="ARBA00010617"/>
    </source>
</evidence>
<dbReference type="GO" id="GO:0020037">
    <property type="term" value="F:heme binding"/>
    <property type="evidence" value="ECO:0007669"/>
    <property type="project" value="InterPro"/>
</dbReference>
<keyword evidence="3 4" id="KW-0349">Heme</keyword>
<dbReference type="KEGG" id="nhu:H0264_25485"/>
<dbReference type="SUPFAM" id="SSF48264">
    <property type="entry name" value="Cytochrome P450"/>
    <property type="match status" value="1"/>
</dbReference>
<dbReference type="InterPro" id="IPR017972">
    <property type="entry name" value="Cyt_P450_CS"/>
</dbReference>
<dbReference type="InterPro" id="IPR036396">
    <property type="entry name" value="Cyt_P450_sf"/>
</dbReference>
<evidence type="ECO:0000256" key="4">
    <source>
        <dbReference type="RuleBase" id="RU000461"/>
    </source>
</evidence>
<protein>
    <submittedName>
        <fullName evidence="5">Cytochrome P450</fullName>
    </submittedName>
</protein>
<evidence type="ECO:0000256" key="3">
    <source>
        <dbReference type="PIRSR" id="PIRSR602401-1"/>
    </source>
</evidence>
<keyword evidence="4" id="KW-0503">Monooxygenase</keyword>
<dbReference type="PANTHER" id="PTHR24305:SF166">
    <property type="entry name" value="CYTOCHROME P450 12A4, MITOCHONDRIAL-RELATED"/>
    <property type="match status" value="1"/>
</dbReference>
<dbReference type="PANTHER" id="PTHR24305">
    <property type="entry name" value="CYTOCHROME P450"/>
    <property type="match status" value="1"/>
</dbReference>
<dbReference type="InterPro" id="IPR001128">
    <property type="entry name" value="Cyt_P450"/>
</dbReference>
<dbReference type="GO" id="GO:0005506">
    <property type="term" value="F:iron ion binding"/>
    <property type="evidence" value="ECO:0007669"/>
    <property type="project" value="InterPro"/>
</dbReference>
<dbReference type="PRINTS" id="PR00463">
    <property type="entry name" value="EP450I"/>
</dbReference>
<organism evidence="5 6">
    <name type="scientific">Nocardia huaxiensis</name>
    <dbReference type="NCBI Taxonomy" id="2755382"/>
    <lineage>
        <taxon>Bacteria</taxon>
        <taxon>Bacillati</taxon>
        <taxon>Actinomycetota</taxon>
        <taxon>Actinomycetes</taxon>
        <taxon>Mycobacteriales</taxon>
        <taxon>Nocardiaceae</taxon>
        <taxon>Nocardia</taxon>
    </lineage>
</organism>